<protein>
    <submittedName>
        <fullName evidence="3">Putative membrane protein</fullName>
    </submittedName>
</protein>
<dbReference type="Pfam" id="PF13628">
    <property type="entry name" value="DUF4142"/>
    <property type="match status" value="1"/>
</dbReference>
<evidence type="ECO:0000313" key="4">
    <source>
        <dbReference type="Proteomes" id="UP000199666"/>
    </source>
</evidence>
<dbReference type="EMBL" id="FOPP01000004">
    <property type="protein sequence ID" value="SFH02046.1"/>
    <property type="molecule type" value="Genomic_DNA"/>
</dbReference>
<feature type="domain" description="DUF4142" evidence="2">
    <location>
        <begin position="52"/>
        <end position="186"/>
    </location>
</feature>
<dbReference type="PANTHER" id="PTHR38593:SF1">
    <property type="entry name" value="BLR2558 PROTEIN"/>
    <property type="match status" value="1"/>
</dbReference>
<organism evidence="3 4">
    <name type="scientific">Pedobacter insulae</name>
    <dbReference type="NCBI Taxonomy" id="414048"/>
    <lineage>
        <taxon>Bacteria</taxon>
        <taxon>Pseudomonadati</taxon>
        <taxon>Bacteroidota</taxon>
        <taxon>Sphingobacteriia</taxon>
        <taxon>Sphingobacteriales</taxon>
        <taxon>Sphingobacteriaceae</taxon>
        <taxon>Pedobacter</taxon>
    </lineage>
</organism>
<sequence length="216" mass="24164">MKSKSIIFVITPLLFACSNPENEQKTESATVITSNDTNIIKKSEAEMKNEDKATFFNNAAIGGLMEVEMSSKLLETTKTNPEITEYAQMIEDDHSKANQELKLIAQKENFILPTTLPASKLKLLKQFEGLNDEAKNEFYINSMVHEHDEAINLFSLAKSMDNAAIASFASKTLPILKHHYKIADELKSAIQNAKKNQGDDVLKLSNKTENKPSKNQ</sequence>
<dbReference type="PANTHER" id="PTHR38593">
    <property type="entry name" value="BLR2558 PROTEIN"/>
    <property type="match status" value="1"/>
</dbReference>
<dbReference type="AlphaFoldDB" id="A0A1I2WNV0"/>
<dbReference type="InterPro" id="IPR025419">
    <property type="entry name" value="DUF4142"/>
</dbReference>
<reference evidence="3 4" key="1">
    <citation type="submission" date="2016-10" db="EMBL/GenBank/DDBJ databases">
        <authorList>
            <person name="de Groot N.N."/>
        </authorList>
    </citation>
    <scope>NUCLEOTIDE SEQUENCE [LARGE SCALE GENOMIC DNA]</scope>
    <source>
        <strain evidence="3 4">DSM 18684</strain>
    </source>
</reference>
<gene>
    <name evidence="3" type="ORF">SAMN04489864_104134</name>
</gene>
<proteinExistence type="predicted"/>
<accession>A0A1I2WNV0</accession>
<evidence type="ECO:0000259" key="2">
    <source>
        <dbReference type="Pfam" id="PF13628"/>
    </source>
</evidence>
<dbReference type="OrthoDB" id="883203at2"/>
<name>A0A1I2WNV0_9SPHI</name>
<feature type="region of interest" description="Disordered" evidence="1">
    <location>
        <begin position="196"/>
        <end position="216"/>
    </location>
</feature>
<dbReference type="STRING" id="414048.SAMN04489864_104134"/>
<dbReference type="RefSeq" id="WP_090993092.1">
    <property type="nucleotide sequence ID" value="NZ_FOPP01000004.1"/>
</dbReference>
<evidence type="ECO:0000313" key="3">
    <source>
        <dbReference type="EMBL" id="SFH02046.1"/>
    </source>
</evidence>
<evidence type="ECO:0000256" key="1">
    <source>
        <dbReference type="SAM" id="MobiDB-lite"/>
    </source>
</evidence>
<dbReference type="Proteomes" id="UP000199666">
    <property type="component" value="Unassembled WGS sequence"/>
</dbReference>
<keyword evidence="4" id="KW-1185">Reference proteome</keyword>
<dbReference type="PROSITE" id="PS51257">
    <property type="entry name" value="PROKAR_LIPOPROTEIN"/>
    <property type="match status" value="1"/>
</dbReference>